<dbReference type="EMBL" id="JAOAMV010000002">
    <property type="protein sequence ID" value="MCT2558180.1"/>
    <property type="molecule type" value="Genomic_DNA"/>
</dbReference>
<sequence>MARPVNAHPHPIRIANFRAYFLSRLLGTIAVSAQAIIIGWQVYALARQTMDIKEAAFLLGMIGLVQFVPLFLLTPVVGLVADTFDRRWIARWTTLLLTLNAAGLGYLTWSGQLTLPFLFVAAMFVGIARAFSGPAYSALAPNLVPREVLPTAIAVSSMAWQVGMIAGPSVGGVLYAIHPDVAYVAISAMLAISLLLIFLISPVPQPPVQKDRRPIHRVIDGFRYVRDNRLVLAAITLDLFVVLLAGATALLPVFARDILHVGADGFGLLAAGMGIGATSASIWFSIYPMKTEVGLKMIGAVIVFALAILTFGLSTHFWLSLVALIVAGAADMVSVYVRQSLIQLHTPDEMRGRVGAVSALTISASNELGETESGLLASVIGPVGAVVFGGVAAIAITLAWVRIFPELRLAKTFDPKAPSRKDQPQEATP</sequence>
<evidence type="ECO:0000256" key="4">
    <source>
        <dbReference type="ARBA" id="ARBA00022692"/>
    </source>
</evidence>
<dbReference type="SUPFAM" id="SSF103473">
    <property type="entry name" value="MFS general substrate transporter"/>
    <property type="match status" value="1"/>
</dbReference>
<evidence type="ECO:0000259" key="8">
    <source>
        <dbReference type="PROSITE" id="PS50850"/>
    </source>
</evidence>
<dbReference type="PANTHER" id="PTHR23513">
    <property type="entry name" value="INTEGRAL MEMBRANE EFFLUX PROTEIN-RELATED"/>
    <property type="match status" value="1"/>
</dbReference>
<keyword evidence="10" id="KW-1185">Reference proteome</keyword>
<name>A0A9X3A8U8_9SPHN</name>
<dbReference type="PROSITE" id="PS50850">
    <property type="entry name" value="MFS"/>
    <property type="match status" value="1"/>
</dbReference>
<dbReference type="InterPro" id="IPR036259">
    <property type="entry name" value="MFS_trans_sf"/>
</dbReference>
<dbReference type="PANTHER" id="PTHR23513:SF9">
    <property type="entry name" value="ENTEROBACTIN EXPORTER ENTS"/>
    <property type="match status" value="1"/>
</dbReference>
<evidence type="ECO:0000256" key="2">
    <source>
        <dbReference type="ARBA" id="ARBA00022448"/>
    </source>
</evidence>
<dbReference type="RefSeq" id="WP_259960982.1">
    <property type="nucleotide sequence ID" value="NZ_JAOAMV010000002.1"/>
</dbReference>
<dbReference type="InterPro" id="IPR010290">
    <property type="entry name" value="TM_effector"/>
</dbReference>
<reference evidence="9" key="1">
    <citation type="submission" date="2022-09" db="EMBL/GenBank/DDBJ databases">
        <title>The genome sequence of Tsuneonella sp. YG55.</title>
        <authorList>
            <person name="Liu Y."/>
        </authorList>
    </citation>
    <scope>NUCLEOTIDE SEQUENCE</scope>
    <source>
        <strain evidence="9">YG55</strain>
    </source>
</reference>
<feature type="transmembrane region" description="Helical" evidence="7">
    <location>
        <begin position="293"/>
        <end position="311"/>
    </location>
</feature>
<feature type="transmembrane region" description="Helical" evidence="7">
    <location>
        <begin position="230"/>
        <end position="254"/>
    </location>
</feature>
<protein>
    <submittedName>
        <fullName evidence="9">MFS transporter</fullName>
    </submittedName>
</protein>
<feature type="transmembrane region" description="Helical" evidence="7">
    <location>
        <begin position="183"/>
        <end position="203"/>
    </location>
</feature>
<evidence type="ECO:0000256" key="5">
    <source>
        <dbReference type="ARBA" id="ARBA00022989"/>
    </source>
</evidence>
<feature type="transmembrane region" description="Helical" evidence="7">
    <location>
        <begin position="21"/>
        <end position="43"/>
    </location>
</feature>
<evidence type="ECO:0000313" key="9">
    <source>
        <dbReference type="EMBL" id="MCT2558180.1"/>
    </source>
</evidence>
<evidence type="ECO:0000313" key="10">
    <source>
        <dbReference type="Proteomes" id="UP001142648"/>
    </source>
</evidence>
<keyword evidence="5 7" id="KW-1133">Transmembrane helix</keyword>
<feature type="transmembrane region" description="Helical" evidence="7">
    <location>
        <begin position="152"/>
        <end position="177"/>
    </location>
</feature>
<evidence type="ECO:0000256" key="6">
    <source>
        <dbReference type="ARBA" id="ARBA00023136"/>
    </source>
</evidence>
<feature type="transmembrane region" description="Helical" evidence="7">
    <location>
        <begin position="375"/>
        <end position="401"/>
    </location>
</feature>
<gene>
    <name evidence="9" type="ORF">N0B51_04230</name>
</gene>
<proteinExistence type="predicted"/>
<dbReference type="AlphaFoldDB" id="A0A9X3A8U8"/>
<dbReference type="Pfam" id="PF05977">
    <property type="entry name" value="MFS_3"/>
    <property type="match status" value="1"/>
</dbReference>
<accession>A0A9X3A8U8</accession>
<feature type="transmembrane region" description="Helical" evidence="7">
    <location>
        <begin position="113"/>
        <end position="131"/>
    </location>
</feature>
<comment type="caution">
    <text evidence="9">The sequence shown here is derived from an EMBL/GenBank/DDBJ whole genome shotgun (WGS) entry which is preliminary data.</text>
</comment>
<keyword evidence="3" id="KW-1003">Cell membrane</keyword>
<keyword evidence="4 7" id="KW-0812">Transmembrane</keyword>
<keyword evidence="2" id="KW-0813">Transport</keyword>
<organism evidence="9 10">
    <name type="scientific">Tsuneonella litorea</name>
    <dbReference type="NCBI Taxonomy" id="2976475"/>
    <lineage>
        <taxon>Bacteria</taxon>
        <taxon>Pseudomonadati</taxon>
        <taxon>Pseudomonadota</taxon>
        <taxon>Alphaproteobacteria</taxon>
        <taxon>Sphingomonadales</taxon>
        <taxon>Erythrobacteraceae</taxon>
        <taxon>Tsuneonella</taxon>
    </lineage>
</organism>
<keyword evidence="6 7" id="KW-0472">Membrane</keyword>
<feature type="transmembrane region" description="Helical" evidence="7">
    <location>
        <begin position="88"/>
        <end position="107"/>
    </location>
</feature>
<dbReference type="GO" id="GO:0022857">
    <property type="term" value="F:transmembrane transporter activity"/>
    <property type="evidence" value="ECO:0007669"/>
    <property type="project" value="InterPro"/>
</dbReference>
<feature type="transmembrane region" description="Helical" evidence="7">
    <location>
        <begin position="266"/>
        <end position="286"/>
    </location>
</feature>
<feature type="domain" description="Major facilitator superfamily (MFS) profile" evidence="8">
    <location>
        <begin position="20"/>
        <end position="408"/>
    </location>
</feature>
<evidence type="ECO:0000256" key="7">
    <source>
        <dbReference type="SAM" id="Phobius"/>
    </source>
</evidence>
<dbReference type="Gene3D" id="1.20.1250.20">
    <property type="entry name" value="MFS general substrate transporter like domains"/>
    <property type="match status" value="1"/>
</dbReference>
<dbReference type="InterPro" id="IPR020846">
    <property type="entry name" value="MFS_dom"/>
</dbReference>
<dbReference type="Proteomes" id="UP001142648">
    <property type="component" value="Unassembled WGS sequence"/>
</dbReference>
<evidence type="ECO:0000256" key="3">
    <source>
        <dbReference type="ARBA" id="ARBA00022475"/>
    </source>
</evidence>
<comment type="subcellular location">
    <subcellularLocation>
        <location evidence="1">Cell membrane</location>
        <topology evidence="1">Multi-pass membrane protein</topology>
    </subcellularLocation>
</comment>
<feature type="transmembrane region" description="Helical" evidence="7">
    <location>
        <begin position="55"/>
        <end position="81"/>
    </location>
</feature>
<dbReference type="GO" id="GO:0005886">
    <property type="term" value="C:plasma membrane"/>
    <property type="evidence" value="ECO:0007669"/>
    <property type="project" value="UniProtKB-SubCell"/>
</dbReference>
<evidence type="ECO:0000256" key="1">
    <source>
        <dbReference type="ARBA" id="ARBA00004651"/>
    </source>
</evidence>
<dbReference type="CDD" id="cd06173">
    <property type="entry name" value="MFS_MefA_like"/>
    <property type="match status" value="1"/>
</dbReference>